<sequence>MPPPGTIIPGIVLKVLAVDGTTKVYVNVCGHDSVGLPLTKSMDTIPNATFMDHHGLDNLIIPISVGDAQHHNRSSEAEGGGKIIIVDVVIHTQIVKRVLPTHSRYEEFLPKVSELALDWVTQETGIQLSKKTCKMVPSISYKDPPARKGKGENGADDHLSPAERRQLEENIRNRANSLYEQLLKETSGKAPGPSGPPVSSSGATIPDALKLPTPSGAQKPEAPKKLVQEMPGPSEPVIRKGFLNNPGKRLYDDKGSTEGVLPEGAGDPLGYLPKGLRNRVQVIDTRPEAQPPKPKPSLPFTVGSADEVTGAEFLEQLSMIDNVASNRDPNAMEEMTRMLQNELLKQKKNDNTTTYSSEPTSSSSVGGSAAAASSHSTGPTVPQVKTSAEMTAVLTQSSPTHPSTMPSSSGWTETVSVDSTQSPPLITIRLLAPAAVAGMKDVDLAAEPEYVDVNDHRVVLPCRLDVDSIKAKFVKSTRTLVVTGSAQQE</sequence>
<feature type="compositionally biased region" description="Low complexity" evidence="2">
    <location>
        <begin position="395"/>
        <end position="409"/>
    </location>
</feature>
<dbReference type="PANTHER" id="PTHR22997:SF8">
    <property type="entry name" value="PIH1 N-TERMINAL DOMAIN-CONTAINING PROTEIN"/>
    <property type="match status" value="1"/>
</dbReference>
<dbReference type="EMBL" id="CYKH01000544">
    <property type="protein sequence ID" value="CUI14139.1"/>
    <property type="molecule type" value="Genomic_DNA"/>
</dbReference>
<dbReference type="PANTHER" id="PTHR22997">
    <property type="entry name" value="PIH1 DOMAIN-CONTAINING PROTEIN 1"/>
    <property type="match status" value="1"/>
</dbReference>
<accession>A0A0S4KEM5</accession>
<comment type="similarity">
    <text evidence="1">Belongs to the PIH1 family.</text>
</comment>
<protein>
    <recommendedName>
        <fullName evidence="3">PIH1 N-terminal domain-containing protein</fullName>
    </recommendedName>
</protein>
<dbReference type="Proteomes" id="UP000051952">
    <property type="component" value="Unassembled WGS sequence"/>
</dbReference>
<name>A0A0S4KEM5_BODSA</name>
<evidence type="ECO:0000256" key="2">
    <source>
        <dbReference type="SAM" id="MobiDB-lite"/>
    </source>
</evidence>
<dbReference type="Pfam" id="PF08190">
    <property type="entry name" value="PIH1"/>
    <property type="match status" value="1"/>
</dbReference>
<reference evidence="5" key="1">
    <citation type="submission" date="2015-09" db="EMBL/GenBank/DDBJ databases">
        <authorList>
            <consortium name="Pathogen Informatics"/>
        </authorList>
    </citation>
    <scope>NUCLEOTIDE SEQUENCE [LARGE SCALE GENOMIC DNA]</scope>
    <source>
        <strain evidence="5">Lake Konstanz</strain>
    </source>
</reference>
<evidence type="ECO:0000313" key="5">
    <source>
        <dbReference type="Proteomes" id="UP000051952"/>
    </source>
</evidence>
<feature type="compositionally biased region" description="Low complexity" evidence="2">
    <location>
        <begin position="188"/>
        <end position="202"/>
    </location>
</feature>
<dbReference type="InterPro" id="IPR012981">
    <property type="entry name" value="PIH1_N"/>
</dbReference>
<dbReference type="InterPro" id="IPR050734">
    <property type="entry name" value="PIH1/Kintoun_subfamily"/>
</dbReference>
<dbReference type="OMA" id="NIRNRAN"/>
<dbReference type="VEuPathDB" id="TriTrypDB:BSAL_71140"/>
<evidence type="ECO:0000259" key="3">
    <source>
        <dbReference type="Pfam" id="PF08190"/>
    </source>
</evidence>
<evidence type="ECO:0000256" key="1">
    <source>
        <dbReference type="ARBA" id="ARBA00008511"/>
    </source>
</evidence>
<gene>
    <name evidence="4" type="ORF">BSAL_71140</name>
</gene>
<dbReference type="OrthoDB" id="5135119at2759"/>
<evidence type="ECO:0000313" key="4">
    <source>
        <dbReference type="EMBL" id="CUI14139.1"/>
    </source>
</evidence>
<feature type="domain" description="PIH1 N-terminal" evidence="3">
    <location>
        <begin position="9"/>
        <end position="145"/>
    </location>
</feature>
<proteinExistence type="inferred from homology"/>
<feature type="compositionally biased region" description="Basic and acidic residues" evidence="2">
    <location>
        <begin position="144"/>
        <end position="161"/>
    </location>
</feature>
<dbReference type="AlphaFoldDB" id="A0A0S4KEM5"/>
<organism evidence="4 5">
    <name type="scientific">Bodo saltans</name>
    <name type="common">Flagellated protozoan</name>
    <dbReference type="NCBI Taxonomy" id="75058"/>
    <lineage>
        <taxon>Eukaryota</taxon>
        <taxon>Discoba</taxon>
        <taxon>Euglenozoa</taxon>
        <taxon>Kinetoplastea</taxon>
        <taxon>Metakinetoplastina</taxon>
        <taxon>Eubodonida</taxon>
        <taxon>Bodonidae</taxon>
        <taxon>Bodo</taxon>
    </lineage>
</organism>
<feature type="region of interest" description="Disordered" evidence="2">
    <location>
        <begin position="138"/>
        <end position="161"/>
    </location>
</feature>
<keyword evidence="5" id="KW-1185">Reference proteome</keyword>
<feature type="region of interest" description="Disordered" evidence="2">
    <location>
        <begin position="186"/>
        <end position="245"/>
    </location>
</feature>
<dbReference type="GO" id="GO:0005737">
    <property type="term" value="C:cytoplasm"/>
    <property type="evidence" value="ECO:0007669"/>
    <property type="project" value="TreeGrafter"/>
</dbReference>
<feature type="compositionally biased region" description="Low complexity" evidence="2">
    <location>
        <begin position="352"/>
        <end position="380"/>
    </location>
</feature>
<feature type="region of interest" description="Disordered" evidence="2">
    <location>
        <begin position="349"/>
        <end position="418"/>
    </location>
</feature>